<dbReference type="Gene3D" id="3.90.20.20">
    <property type="match status" value="1"/>
</dbReference>
<dbReference type="InterPro" id="IPR013805">
    <property type="entry name" value="GrpE_CC"/>
</dbReference>
<dbReference type="PANTHER" id="PTHR21237:SF23">
    <property type="entry name" value="GRPE PROTEIN HOMOLOG, MITOCHONDRIAL"/>
    <property type="match status" value="1"/>
</dbReference>
<name>A0A9D1KIB9_9BACT</name>
<feature type="compositionally biased region" description="Basic and acidic residues" evidence="5">
    <location>
        <begin position="19"/>
        <end position="53"/>
    </location>
</feature>
<proteinExistence type="inferred from homology"/>
<dbReference type="CDD" id="cd00446">
    <property type="entry name" value="GrpE"/>
    <property type="match status" value="1"/>
</dbReference>
<evidence type="ECO:0000313" key="6">
    <source>
        <dbReference type="EMBL" id="HIT46615.1"/>
    </source>
</evidence>
<dbReference type="Gene3D" id="2.30.22.10">
    <property type="entry name" value="Head domain of nucleotide exchange factor GrpE"/>
    <property type="match status" value="1"/>
</dbReference>
<dbReference type="Proteomes" id="UP000886881">
    <property type="component" value="Unassembled WGS sequence"/>
</dbReference>
<dbReference type="AlphaFoldDB" id="A0A9D1KIB9"/>
<protein>
    <recommendedName>
        <fullName evidence="3">Protein GrpE</fullName>
    </recommendedName>
    <alternativeName>
        <fullName evidence="3">HSP-70 cofactor</fullName>
    </alternativeName>
</protein>
<dbReference type="PANTHER" id="PTHR21237">
    <property type="entry name" value="GRPE PROTEIN"/>
    <property type="match status" value="1"/>
</dbReference>
<feature type="compositionally biased region" description="Basic and acidic residues" evidence="5">
    <location>
        <begin position="1"/>
        <end position="11"/>
    </location>
</feature>
<dbReference type="Pfam" id="PF01025">
    <property type="entry name" value="GrpE"/>
    <property type="match status" value="1"/>
</dbReference>
<dbReference type="SUPFAM" id="SSF51064">
    <property type="entry name" value="Head domain of nucleotide exchange factor GrpE"/>
    <property type="match status" value="1"/>
</dbReference>
<evidence type="ECO:0000256" key="4">
    <source>
        <dbReference type="RuleBase" id="RU004478"/>
    </source>
</evidence>
<dbReference type="SUPFAM" id="SSF58014">
    <property type="entry name" value="Coiled-coil domain of nucleotide exchange factor GrpE"/>
    <property type="match status" value="1"/>
</dbReference>
<evidence type="ECO:0000256" key="1">
    <source>
        <dbReference type="ARBA" id="ARBA00009054"/>
    </source>
</evidence>
<dbReference type="GO" id="GO:0005737">
    <property type="term" value="C:cytoplasm"/>
    <property type="evidence" value="ECO:0007669"/>
    <property type="project" value="UniProtKB-SubCell"/>
</dbReference>
<dbReference type="InterPro" id="IPR000740">
    <property type="entry name" value="GrpE"/>
</dbReference>
<comment type="caution">
    <text evidence="6">The sequence shown here is derived from an EMBL/GenBank/DDBJ whole genome shotgun (WGS) entry which is preliminary data.</text>
</comment>
<keyword evidence="3" id="KW-0963">Cytoplasm</keyword>
<organism evidence="6 7">
    <name type="scientific">Candidatus Cryptobacteroides merdipullorum</name>
    <dbReference type="NCBI Taxonomy" id="2840771"/>
    <lineage>
        <taxon>Bacteria</taxon>
        <taxon>Pseudomonadati</taxon>
        <taxon>Bacteroidota</taxon>
        <taxon>Bacteroidia</taxon>
        <taxon>Bacteroidales</taxon>
        <taxon>Candidatus Cryptobacteroides</taxon>
    </lineage>
</organism>
<evidence type="ECO:0000256" key="3">
    <source>
        <dbReference type="HAMAP-Rule" id="MF_01151"/>
    </source>
</evidence>
<dbReference type="InterPro" id="IPR009012">
    <property type="entry name" value="GrpE_head"/>
</dbReference>
<dbReference type="GO" id="GO:0051087">
    <property type="term" value="F:protein-folding chaperone binding"/>
    <property type="evidence" value="ECO:0007669"/>
    <property type="project" value="InterPro"/>
</dbReference>
<dbReference type="GO" id="GO:0006457">
    <property type="term" value="P:protein folding"/>
    <property type="evidence" value="ECO:0007669"/>
    <property type="project" value="InterPro"/>
</dbReference>
<comment type="function">
    <text evidence="3">Participates actively in the response to hyperosmotic and heat shock by preventing the aggregation of stress-denatured proteins, in association with DnaK and GrpE. It is the nucleotide exchange factor for DnaK and may function as a thermosensor. Unfolded proteins bind initially to DnaJ; upon interaction with the DnaJ-bound protein, DnaK hydrolyzes its bound ATP, resulting in the formation of a stable complex. GrpE releases ADP from DnaK; ATP binding to DnaK triggers the release of the substrate protein, thus completing the reaction cycle. Several rounds of ATP-dependent interactions between DnaJ, DnaK and GrpE are required for fully efficient folding.</text>
</comment>
<sequence>MAEEKNIKEQAPETVGAAEEAKAAEAMKAEGEAAQDVKERKKSRKEEKKGEQLAKQVEELTDKLAKEKDSYLRLMAEFETFRRRAAEERLNLVASAAADTVKGMLPVLDDCERAMEMLAGSSDEAAKEGTSLIYNKLMEYLKSLGLERIEAKGEVFDTDFHEAVTQIPAGGEDMKGKVIDVIQTGYTFNGKILRYAKVVVGA</sequence>
<keyword evidence="3" id="KW-0346">Stress response</keyword>
<reference evidence="6" key="1">
    <citation type="submission" date="2020-10" db="EMBL/GenBank/DDBJ databases">
        <authorList>
            <person name="Gilroy R."/>
        </authorList>
    </citation>
    <scope>NUCLEOTIDE SEQUENCE</scope>
    <source>
        <strain evidence="6">ChiHecec2B26-709</strain>
    </source>
</reference>
<dbReference type="HAMAP" id="MF_01151">
    <property type="entry name" value="GrpE"/>
    <property type="match status" value="1"/>
</dbReference>
<dbReference type="GO" id="GO:0000774">
    <property type="term" value="F:adenyl-nucleotide exchange factor activity"/>
    <property type="evidence" value="ECO:0007669"/>
    <property type="project" value="InterPro"/>
</dbReference>
<evidence type="ECO:0000256" key="5">
    <source>
        <dbReference type="SAM" id="MobiDB-lite"/>
    </source>
</evidence>
<comment type="subcellular location">
    <subcellularLocation>
        <location evidence="3">Cytoplasm</location>
    </subcellularLocation>
</comment>
<comment type="subunit">
    <text evidence="3">Homodimer.</text>
</comment>
<keyword evidence="2 3" id="KW-0143">Chaperone</keyword>
<evidence type="ECO:0000256" key="2">
    <source>
        <dbReference type="ARBA" id="ARBA00023186"/>
    </source>
</evidence>
<dbReference type="GO" id="GO:0042803">
    <property type="term" value="F:protein homodimerization activity"/>
    <property type="evidence" value="ECO:0007669"/>
    <property type="project" value="InterPro"/>
</dbReference>
<evidence type="ECO:0000313" key="7">
    <source>
        <dbReference type="Proteomes" id="UP000886881"/>
    </source>
</evidence>
<dbReference type="GO" id="GO:0051082">
    <property type="term" value="F:unfolded protein binding"/>
    <property type="evidence" value="ECO:0007669"/>
    <property type="project" value="TreeGrafter"/>
</dbReference>
<reference evidence="6" key="2">
    <citation type="journal article" date="2021" name="PeerJ">
        <title>Extensive microbial diversity within the chicken gut microbiome revealed by metagenomics and culture.</title>
        <authorList>
            <person name="Gilroy R."/>
            <person name="Ravi A."/>
            <person name="Getino M."/>
            <person name="Pursley I."/>
            <person name="Horton D.L."/>
            <person name="Alikhan N.F."/>
            <person name="Baker D."/>
            <person name="Gharbi K."/>
            <person name="Hall N."/>
            <person name="Watson M."/>
            <person name="Adriaenssens E.M."/>
            <person name="Foster-Nyarko E."/>
            <person name="Jarju S."/>
            <person name="Secka A."/>
            <person name="Antonio M."/>
            <person name="Oren A."/>
            <person name="Chaudhuri R.R."/>
            <person name="La Ragione R."/>
            <person name="Hildebrand F."/>
            <person name="Pallen M.J."/>
        </authorList>
    </citation>
    <scope>NUCLEOTIDE SEQUENCE</scope>
    <source>
        <strain evidence="6">ChiHecec2B26-709</strain>
    </source>
</reference>
<dbReference type="EMBL" id="DVLC01000041">
    <property type="protein sequence ID" value="HIT46615.1"/>
    <property type="molecule type" value="Genomic_DNA"/>
</dbReference>
<gene>
    <name evidence="3" type="primary">grpE</name>
    <name evidence="6" type="ORF">IAC35_02010</name>
</gene>
<accession>A0A9D1KIB9</accession>
<comment type="similarity">
    <text evidence="1 3 4">Belongs to the GrpE family.</text>
</comment>
<feature type="region of interest" description="Disordered" evidence="5">
    <location>
        <begin position="1"/>
        <end position="53"/>
    </location>
</feature>
<dbReference type="PRINTS" id="PR00773">
    <property type="entry name" value="GRPEPROTEIN"/>
</dbReference>